<name>L9X723_9EURY</name>
<keyword evidence="3" id="KW-1185">Reference proteome</keyword>
<evidence type="ECO:0000313" key="3">
    <source>
        <dbReference type="Proteomes" id="UP000011602"/>
    </source>
</evidence>
<gene>
    <name evidence="2" type="ORF">C493_07951</name>
</gene>
<dbReference type="STRING" id="1227499.C493_07951"/>
<evidence type="ECO:0000313" key="2">
    <source>
        <dbReference type="EMBL" id="ELY57402.1"/>
    </source>
</evidence>
<sequence>MTTDFVAHTVVPIANEDDANATCDALEAAVDDSVELLTVVHVIEKTEGYMDKAPLEARQQQAERIFSIVEDRFADGPPIRRELRYGTDVVDEILAAAAEVDATAIGFATAPSGRLRRLLSGDDSYRLITESEQPVVVFSRLGTDDDSSDR</sequence>
<dbReference type="OrthoDB" id="202478at2157"/>
<protein>
    <submittedName>
        <fullName evidence="2">Stress response protein</fullName>
    </submittedName>
</protein>
<feature type="domain" description="UspA" evidence="1">
    <location>
        <begin position="10"/>
        <end position="138"/>
    </location>
</feature>
<proteinExistence type="predicted"/>
<accession>L9X723</accession>
<reference evidence="2 3" key="1">
    <citation type="journal article" date="2014" name="PLoS Genet.">
        <title>Phylogenetically driven sequencing of extremely halophilic archaea reveals strategies for static and dynamic osmo-response.</title>
        <authorList>
            <person name="Becker E.A."/>
            <person name="Seitzer P.M."/>
            <person name="Tritt A."/>
            <person name="Larsen D."/>
            <person name="Krusor M."/>
            <person name="Yao A.I."/>
            <person name="Wu D."/>
            <person name="Madern D."/>
            <person name="Eisen J.A."/>
            <person name="Darling A.E."/>
            <person name="Facciotti M.T."/>
        </authorList>
    </citation>
    <scope>NUCLEOTIDE SEQUENCE [LARGE SCALE GENOMIC DNA]</scope>
    <source>
        <strain evidence="2 3">JCM 12255</strain>
    </source>
</reference>
<dbReference type="InterPro" id="IPR006016">
    <property type="entry name" value="UspA"/>
</dbReference>
<dbReference type="eggNOG" id="arCOG00450">
    <property type="taxonomic scope" value="Archaea"/>
</dbReference>
<evidence type="ECO:0000259" key="1">
    <source>
        <dbReference type="Pfam" id="PF00582"/>
    </source>
</evidence>
<dbReference type="SUPFAM" id="SSF52402">
    <property type="entry name" value="Adenine nucleotide alpha hydrolases-like"/>
    <property type="match status" value="1"/>
</dbReference>
<dbReference type="AlphaFoldDB" id="L9X723"/>
<dbReference type="RefSeq" id="WP_007258889.1">
    <property type="nucleotide sequence ID" value="NZ_AOHZ01000041.1"/>
</dbReference>
<dbReference type="Proteomes" id="UP000011602">
    <property type="component" value="Unassembled WGS sequence"/>
</dbReference>
<dbReference type="Pfam" id="PF00582">
    <property type="entry name" value="Usp"/>
    <property type="match status" value="1"/>
</dbReference>
<dbReference type="Gene3D" id="3.40.50.620">
    <property type="entry name" value="HUPs"/>
    <property type="match status" value="1"/>
</dbReference>
<organism evidence="2 3">
    <name type="scientific">Natronolimnohabitans innermongolicus JCM 12255</name>
    <dbReference type="NCBI Taxonomy" id="1227499"/>
    <lineage>
        <taxon>Archaea</taxon>
        <taxon>Methanobacteriati</taxon>
        <taxon>Methanobacteriota</taxon>
        <taxon>Stenosarchaea group</taxon>
        <taxon>Halobacteria</taxon>
        <taxon>Halobacteriales</taxon>
        <taxon>Natrialbaceae</taxon>
        <taxon>Natronolimnohabitans</taxon>
    </lineage>
</organism>
<comment type="caution">
    <text evidence="2">The sequence shown here is derived from an EMBL/GenBank/DDBJ whole genome shotgun (WGS) entry which is preliminary data.</text>
</comment>
<dbReference type="EMBL" id="AOHZ01000041">
    <property type="protein sequence ID" value="ELY57402.1"/>
    <property type="molecule type" value="Genomic_DNA"/>
</dbReference>
<dbReference type="InterPro" id="IPR014729">
    <property type="entry name" value="Rossmann-like_a/b/a_fold"/>
</dbReference>